<evidence type="ECO:0000313" key="3">
    <source>
        <dbReference type="EMBL" id="SFH92940.1"/>
    </source>
</evidence>
<proteinExistence type="predicted"/>
<dbReference type="RefSeq" id="WP_092048420.1">
    <property type="nucleotide sequence ID" value="NZ_FOQD01000004.1"/>
</dbReference>
<organism evidence="3 4">
    <name type="scientific">Planctomicrobium piriforme</name>
    <dbReference type="NCBI Taxonomy" id="1576369"/>
    <lineage>
        <taxon>Bacteria</taxon>
        <taxon>Pseudomonadati</taxon>
        <taxon>Planctomycetota</taxon>
        <taxon>Planctomycetia</taxon>
        <taxon>Planctomycetales</taxon>
        <taxon>Planctomycetaceae</taxon>
        <taxon>Planctomicrobium</taxon>
    </lineage>
</organism>
<evidence type="ECO:0000259" key="1">
    <source>
        <dbReference type="Pfam" id="PF19915"/>
    </source>
</evidence>
<keyword evidence="4" id="KW-1185">Reference proteome</keyword>
<feature type="domain" description="MoxR-vWA-beta-propeller ternary system" evidence="1">
    <location>
        <begin position="34"/>
        <end position="191"/>
    </location>
</feature>
<protein>
    <submittedName>
        <fullName evidence="3">Uncharacterized protein</fullName>
    </submittedName>
</protein>
<dbReference type="InterPro" id="IPR045553">
    <property type="entry name" value="bpX1"/>
</dbReference>
<dbReference type="Proteomes" id="UP000199518">
    <property type="component" value="Unassembled WGS sequence"/>
</dbReference>
<dbReference type="EMBL" id="FOQD01000004">
    <property type="protein sequence ID" value="SFH92940.1"/>
    <property type="molecule type" value="Genomic_DNA"/>
</dbReference>
<dbReference type="Pfam" id="PF19915">
    <property type="entry name" value="bpX0"/>
    <property type="match status" value="1"/>
</dbReference>
<name>A0A1I3E1R9_9PLAN</name>
<dbReference type="AlphaFoldDB" id="A0A1I3E1R9"/>
<dbReference type="Pfam" id="PF19917">
    <property type="entry name" value="bpX1"/>
    <property type="match status" value="1"/>
</dbReference>
<evidence type="ECO:0000313" key="4">
    <source>
        <dbReference type="Proteomes" id="UP000199518"/>
    </source>
</evidence>
<sequence>MSEVLTRAQRYLQPADSSFWRWSEDGSAAEWIDGPTIAIREEVVALLEQLASKGLPSLDSLLLLLAVCRESWSTDPSRLEVLKDVLTRNPRRKSLTAPLETMLNAIPVMPPVVQKSVAVKAELAGIVLDEPSLRTSPQIARDILDELKSGCLQETIGGSTDIIKPAGQWAAELRALCQGLNRLRTSSLMLRLATGLDDLPAAAPIELDEFKPLRPAGFAELLTEMEQDADLKGLARLTRTLMGIVSIPRPVGEQEELPLGGVSDIANRGRLDQLLLSELAHDDDVLITRIALREALYLRREMPPDRPTRERVLLLDSGLRMWGLPRIFATGVALAFAAMSKTRVRVYRAAGEEIVPVDLSSKQGLSTHLEALDPAMHPGQALPEFQQQNQLDETDVILVTHLDSLGDAEFLRCLDESELSPLYCVGVNRHGQMRVVQRSRLGERLLRETVLDLKDLLPTVPHVPPLYDPEADSKLPAILRLKRFPLRMPHAYDGKNFVSLRSGTDKPKRLLTISHDGRLMYWDRPDYGARMLSDRIPKGNLISFEQDDEVVRMVVGSLGTGRLWLIWADLQKLECRVVPLENAQHQTDDVVLHAGSILVIRKDAVDLCHATDGRLRNRLQISGRKRLSERFFIGPDGLFALSHDGVSGRFECLLKHNQIPKDRKILHAFDSAYCNSPVVVFDDGSLQIPPAAVQHVNHGHQGSRFTFGRLARDGSEFCLRASGELKFFTISLRIMSSIGGYQFTEDKTRQIPSIRQLRVRFSTLSIIDSQLVLLSSRGQSLRLIHNPIRNELELREFDPKTGNCTLSKGFPEAHHGQGVGYRLHAIHWKDGSQAVLDSRGMLHLKSSDAAIPEFTLVLHEDCVAGWSALGQVWGERYFHLDEKERTAPKVIWQDLIEPFVRRLR</sequence>
<gene>
    <name evidence="3" type="ORF">SAMN05421753_10444</name>
</gene>
<dbReference type="InterPro" id="IPR045554">
    <property type="entry name" value="bpX0"/>
</dbReference>
<evidence type="ECO:0000259" key="2">
    <source>
        <dbReference type="Pfam" id="PF19917"/>
    </source>
</evidence>
<reference evidence="4" key="1">
    <citation type="submission" date="2016-10" db="EMBL/GenBank/DDBJ databases">
        <authorList>
            <person name="Varghese N."/>
            <person name="Submissions S."/>
        </authorList>
    </citation>
    <scope>NUCLEOTIDE SEQUENCE [LARGE SCALE GENOMIC DNA]</scope>
    <source>
        <strain evidence="4">DSM 26348</strain>
    </source>
</reference>
<accession>A0A1I3E1R9</accession>
<dbReference type="OrthoDB" id="211519at2"/>
<dbReference type="STRING" id="1576369.SAMN05421753_10444"/>
<feature type="domain" description="MoxR-vWA-beta-propeller ternary system" evidence="2">
    <location>
        <begin position="825"/>
        <end position="902"/>
    </location>
</feature>